<dbReference type="InterPro" id="IPR039420">
    <property type="entry name" value="WalR-like"/>
</dbReference>
<dbReference type="GO" id="GO:0000156">
    <property type="term" value="F:phosphorelay response regulator activity"/>
    <property type="evidence" value="ECO:0007669"/>
    <property type="project" value="TreeGrafter"/>
</dbReference>
<dbReference type="OrthoDB" id="9778712at2"/>
<dbReference type="GO" id="GO:0005829">
    <property type="term" value="C:cytosol"/>
    <property type="evidence" value="ECO:0007669"/>
    <property type="project" value="TreeGrafter"/>
</dbReference>
<accession>A0A9X5BFV2</accession>
<comment type="function">
    <text evidence="7">May play the central regulatory role in sporulation. It may be an element of the effector pathway responsible for the activation of sporulation genes in response to nutritional stress. Spo0A may act in concert with spo0H (a sigma factor) to control the expression of some genes that are critical to the sporulation process.</text>
</comment>
<dbReference type="SMART" id="SM00862">
    <property type="entry name" value="Trans_reg_C"/>
    <property type="match status" value="1"/>
</dbReference>
<keyword evidence="2 8" id="KW-0597">Phosphoprotein</keyword>
<dbReference type="GO" id="GO:0000976">
    <property type="term" value="F:transcription cis-regulatory region binding"/>
    <property type="evidence" value="ECO:0007669"/>
    <property type="project" value="TreeGrafter"/>
</dbReference>
<evidence type="ECO:0000256" key="7">
    <source>
        <dbReference type="ARBA" id="ARBA00024867"/>
    </source>
</evidence>
<proteinExistence type="predicted"/>
<feature type="domain" description="Response regulatory" evidence="10">
    <location>
        <begin position="31"/>
        <end position="146"/>
    </location>
</feature>
<keyword evidence="13" id="KW-1185">Reference proteome</keyword>
<dbReference type="GO" id="GO:0032993">
    <property type="term" value="C:protein-DNA complex"/>
    <property type="evidence" value="ECO:0007669"/>
    <property type="project" value="TreeGrafter"/>
</dbReference>
<dbReference type="CDD" id="cd00383">
    <property type="entry name" value="trans_reg_C"/>
    <property type="match status" value="1"/>
</dbReference>
<dbReference type="PROSITE" id="PS50110">
    <property type="entry name" value="RESPONSE_REGULATORY"/>
    <property type="match status" value="1"/>
</dbReference>
<dbReference type="PROSITE" id="PS51755">
    <property type="entry name" value="OMPR_PHOB"/>
    <property type="match status" value="1"/>
</dbReference>
<feature type="DNA-binding region" description="OmpR/PhoB-type" evidence="9">
    <location>
        <begin position="153"/>
        <end position="248"/>
    </location>
</feature>
<evidence type="ECO:0000256" key="2">
    <source>
        <dbReference type="ARBA" id="ARBA00022553"/>
    </source>
</evidence>
<keyword evidence="3" id="KW-0902">Two-component regulatory system</keyword>
<reference evidence="12" key="1">
    <citation type="submission" date="2018-09" db="EMBL/GenBank/DDBJ databases">
        <title>Murine metabolic-syndrome-specific gut microbial biobank.</title>
        <authorList>
            <person name="Liu C."/>
        </authorList>
    </citation>
    <scope>NUCLEOTIDE SEQUENCE</scope>
    <source>
        <strain evidence="12">D42-62</strain>
    </source>
</reference>
<dbReference type="SUPFAM" id="SSF52172">
    <property type="entry name" value="CheY-like"/>
    <property type="match status" value="1"/>
</dbReference>
<dbReference type="InterPro" id="IPR036388">
    <property type="entry name" value="WH-like_DNA-bd_sf"/>
</dbReference>
<evidence type="ECO:0000256" key="3">
    <source>
        <dbReference type="ARBA" id="ARBA00023012"/>
    </source>
</evidence>
<dbReference type="InterPro" id="IPR016032">
    <property type="entry name" value="Sig_transdc_resp-reg_C-effctor"/>
</dbReference>
<protein>
    <recommendedName>
        <fullName evidence="1">Stage 0 sporulation protein A homolog</fullName>
    </recommendedName>
</protein>
<dbReference type="Gene3D" id="1.10.10.10">
    <property type="entry name" value="Winged helix-like DNA-binding domain superfamily/Winged helix DNA-binding domain"/>
    <property type="match status" value="1"/>
</dbReference>
<evidence type="ECO:0000313" key="12">
    <source>
        <dbReference type="EMBL" id="NBJ93050.1"/>
    </source>
</evidence>
<dbReference type="Gene3D" id="3.40.50.2300">
    <property type="match status" value="1"/>
</dbReference>
<evidence type="ECO:0000256" key="9">
    <source>
        <dbReference type="PROSITE-ProRule" id="PRU01091"/>
    </source>
</evidence>
<keyword evidence="5 9" id="KW-0238">DNA-binding</keyword>
<evidence type="ECO:0000259" key="11">
    <source>
        <dbReference type="PROSITE" id="PS51755"/>
    </source>
</evidence>
<dbReference type="InterPro" id="IPR001789">
    <property type="entry name" value="Sig_transdc_resp-reg_receiver"/>
</dbReference>
<dbReference type="Pfam" id="PF00486">
    <property type="entry name" value="Trans_reg_C"/>
    <property type="match status" value="1"/>
</dbReference>
<dbReference type="Pfam" id="PF00072">
    <property type="entry name" value="Response_reg"/>
    <property type="match status" value="1"/>
</dbReference>
<dbReference type="SMART" id="SM00448">
    <property type="entry name" value="REC"/>
    <property type="match status" value="1"/>
</dbReference>
<evidence type="ECO:0000256" key="5">
    <source>
        <dbReference type="ARBA" id="ARBA00023125"/>
    </source>
</evidence>
<dbReference type="GO" id="GO:0006355">
    <property type="term" value="P:regulation of DNA-templated transcription"/>
    <property type="evidence" value="ECO:0007669"/>
    <property type="project" value="InterPro"/>
</dbReference>
<dbReference type="InterPro" id="IPR011006">
    <property type="entry name" value="CheY-like_superfamily"/>
</dbReference>
<evidence type="ECO:0000256" key="8">
    <source>
        <dbReference type="PROSITE-ProRule" id="PRU00169"/>
    </source>
</evidence>
<dbReference type="EMBL" id="QZDT01000015">
    <property type="protein sequence ID" value="NBJ93050.1"/>
    <property type="molecule type" value="Genomic_DNA"/>
</dbReference>
<dbReference type="CDD" id="cd17574">
    <property type="entry name" value="REC_OmpR"/>
    <property type="match status" value="1"/>
</dbReference>
<organism evidence="12 13">
    <name type="scientific">Parablautia muri</name>
    <dbReference type="NCBI Taxonomy" id="2320879"/>
    <lineage>
        <taxon>Bacteria</taxon>
        <taxon>Bacillati</taxon>
        <taxon>Bacillota</taxon>
        <taxon>Clostridia</taxon>
        <taxon>Lachnospirales</taxon>
        <taxon>Lachnospiraceae</taxon>
        <taxon>Parablautia</taxon>
    </lineage>
</organism>
<dbReference type="PANTHER" id="PTHR48111:SF40">
    <property type="entry name" value="PHOSPHATE REGULON TRANSCRIPTIONAL REGULATORY PROTEIN PHOB"/>
    <property type="match status" value="1"/>
</dbReference>
<dbReference type="PANTHER" id="PTHR48111">
    <property type="entry name" value="REGULATOR OF RPOS"/>
    <property type="match status" value="1"/>
</dbReference>
<feature type="domain" description="OmpR/PhoB-type" evidence="11">
    <location>
        <begin position="153"/>
        <end position="248"/>
    </location>
</feature>
<evidence type="ECO:0000313" key="13">
    <source>
        <dbReference type="Proteomes" id="UP001154420"/>
    </source>
</evidence>
<evidence type="ECO:0000259" key="10">
    <source>
        <dbReference type="PROSITE" id="PS50110"/>
    </source>
</evidence>
<name>A0A9X5BFV2_9FIRM</name>
<dbReference type="InterPro" id="IPR001867">
    <property type="entry name" value="OmpR/PhoB-type_DNA-bd"/>
</dbReference>
<feature type="modified residue" description="4-aspartylphosphate" evidence="8">
    <location>
        <position position="83"/>
    </location>
</feature>
<keyword evidence="6" id="KW-0804">Transcription</keyword>
<gene>
    <name evidence="12" type="ORF">D5281_10685</name>
</gene>
<evidence type="ECO:0000256" key="4">
    <source>
        <dbReference type="ARBA" id="ARBA00023015"/>
    </source>
</evidence>
<dbReference type="SUPFAM" id="SSF46894">
    <property type="entry name" value="C-terminal effector domain of the bipartite response regulators"/>
    <property type="match status" value="1"/>
</dbReference>
<sequence length="250" mass="28091">MLFLHVFCDKIGVKWGGCVLKTNEFIRTNAKILVIEDDSSISELICMNLEAAGYKIVAIMDGAAAEAFLRDPEHEEIALALVDVMLPGKDGFALMEDLQKEEIPVIYLTAKDDVVSKVHGLKAGAEDYIVKPFEVLELLVRMEKVLKRTGRGRAKIQVRDVVIDLLEHSVTKGGEKVSLKPMEYELLVTLAGSKNVAFSREELLNRIWGCDYMGETRTVDVHIGQLRKKLDFHDVIRTISKTGYRLEDLD</sequence>
<keyword evidence="4" id="KW-0805">Transcription regulation</keyword>
<dbReference type="AlphaFoldDB" id="A0A9X5BFV2"/>
<dbReference type="Proteomes" id="UP001154420">
    <property type="component" value="Unassembled WGS sequence"/>
</dbReference>
<comment type="caution">
    <text evidence="12">The sequence shown here is derived from an EMBL/GenBank/DDBJ whole genome shotgun (WGS) entry which is preliminary data.</text>
</comment>
<evidence type="ECO:0000256" key="1">
    <source>
        <dbReference type="ARBA" id="ARBA00018672"/>
    </source>
</evidence>
<evidence type="ECO:0000256" key="6">
    <source>
        <dbReference type="ARBA" id="ARBA00023163"/>
    </source>
</evidence>